<sequence>MKQGCLIATGSALSLLMSSAMAQSTVTLYGIIDAGVSYTNNVKGGSLWQETSGKLGGNRWGMKGTEDLGGGLAAVFTLESGFYSTNGTLGQGGRVFGRQAFVGLSKQDVGAVTFGRQYDPLADLIAPYFGSGFWIPSTHVGDNDNLDQSFRINNAVKVRSESFGGWQVDALYGFSNQASGSGSQGFANNNAWALATNYTQGPVSFGGGYMQLNHPNATSNTSGAVGGASSTTGDDYSSGFFYGIDGGVARQRIAALGGNVAWGPATVGLGFSHVQLDYNDGATRKLNNYDANLRYRLSAPWMIIADYTFTEGRAMGLPGSGGADLKPTWHQVNLAVDYLLSKRTELYVTAGYQKALGDGSTLVAGHYVPIAAMTAAGGASSTNTQFTIATGVRHRF</sequence>
<feature type="chain" id="PRO_5007618815" evidence="11">
    <location>
        <begin position="23"/>
        <end position="396"/>
    </location>
</feature>
<evidence type="ECO:0000259" key="12">
    <source>
        <dbReference type="Pfam" id="PF13609"/>
    </source>
</evidence>
<protein>
    <submittedName>
        <fullName evidence="13">Porin</fullName>
    </submittedName>
</protein>
<keyword evidence="9" id="KW-0472">Membrane</keyword>
<dbReference type="InterPro" id="IPR002299">
    <property type="entry name" value="Porin_Neis"/>
</dbReference>
<dbReference type="InterPro" id="IPR023614">
    <property type="entry name" value="Porin_dom_sf"/>
</dbReference>
<dbReference type="PANTHER" id="PTHR34501:SF9">
    <property type="entry name" value="MAJOR OUTER MEMBRANE PROTEIN P.IA"/>
    <property type="match status" value="1"/>
</dbReference>
<evidence type="ECO:0000256" key="10">
    <source>
        <dbReference type="ARBA" id="ARBA00023237"/>
    </source>
</evidence>
<comment type="caution">
    <text evidence="13">The sequence shown here is derived from an EMBL/GenBank/DDBJ whole genome shotgun (WGS) entry which is preliminary data.</text>
</comment>
<dbReference type="EMBL" id="FCOB02000001">
    <property type="protein sequence ID" value="SAK39793.1"/>
    <property type="molecule type" value="Genomic_DNA"/>
</dbReference>
<dbReference type="GO" id="GO:0006811">
    <property type="term" value="P:monoatomic ion transport"/>
    <property type="evidence" value="ECO:0007669"/>
    <property type="project" value="UniProtKB-KW"/>
</dbReference>
<dbReference type="AlphaFoldDB" id="A0A157Z2Y8"/>
<accession>A0A157Z2Y8</accession>
<reference evidence="13" key="1">
    <citation type="submission" date="2016-01" db="EMBL/GenBank/DDBJ databases">
        <authorList>
            <person name="Peeters C."/>
        </authorList>
    </citation>
    <scope>NUCLEOTIDE SEQUENCE [LARGE SCALE GENOMIC DNA]</scope>
    <source>
        <strain evidence="13">LMG 29326</strain>
    </source>
</reference>
<dbReference type="InterPro" id="IPR050298">
    <property type="entry name" value="Gram-neg_bact_OMP"/>
</dbReference>
<keyword evidence="5" id="KW-0812">Transmembrane</keyword>
<dbReference type="GO" id="GO:0015288">
    <property type="term" value="F:porin activity"/>
    <property type="evidence" value="ECO:0007669"/>
    <property type="project" value="UniProtKB-KW"/>
</dbReference>
<evidence type="ECO:0000256" key="7">
    <source>
        <dbReference type="ARBA" id="ARBA00023065"/>
    </source>
</evidence>
<dbReference type="RefSeq" id="WP_087042313.1">
    <property type="nucleotide sequence ID" value="NZ_FCOB02000001.1"/>
</dbReference>
<dbReference type="Proteomes" id="UP000054978">
    <property type="component" value="Unassembled WGS sequence"/>
</dbReference>
<evidence type="ECO:0000256" key="8">
    <source>
        <dbReference type="ARBA" id="ARBA00023114"/>
    </source>
</evidence>
<keyword evidence="3" id="KW-0813">Transport</keyword>
<keyword evidence="7" id="KW-0406">Ion transport</keyword>
<evidence type="ECO:0000313" key="13">
    <source>
        <dbReference type="EMBL" id="SAK39793.1"/>
    </source>
</evidence>
<comment type="subcellular location">
    <subcellularLocation>
        <location evidence="1">Cell outer membrane</location>
        <topology evidence="1">Multi-pass membrane protein</topology>
    </subcellularLocation>
</comment>
<keyword evidence="10" id="KW-0998">Cell outer membrane</keyword>
<dbReference type="OrthoDB" id="8982743at2"/>
<keyword evidence="8" id="KW-0626">Porin</keyword>
<proteinExistence type="predicted"/>
<name>A0A157Z2Y8_9BURK</name>
<evidence type="ECO:0000256" key="2">
    <source>
        <dbReference type="ARBA" id="ARBA00011233"/>
    </source>
</evidence>
<evidence type="ECO:0000256" key="5">
    <source>
        <dbReference type="ARBA" id="ARBA00022692"/>
    </source>
</evidence>
<keyword evidence="6 11" id="KW-0732">Signal</keyword>
<evidence type="ECO:0000256" key="11">
    <source>
        <dbReference type="SAM" id="SignalP"/>
    </source>
</evidence>
<feature type="signal peptide" evidence="11">
    <location>
        <begin position="1"/>
        <end position="22"/>
    </location>
</feature>
<dbReference type="Gene3D" id="2.40.160.10">
    <property type="entry name" value="Porin"/>
    <property type="match status" value="1"/>
</dbReference>
<dbReference type="GO" id="GO:0046930">
    <property type="term" value="C:pore complex"/>
    <property type="evidence" value="ECO:0007669"/>
    <property type="project" value="UniProtKB-KW"/>
</dbReference>
<dbReference type="PRINTS" id="PR00184">
    <property type="entry name" value="NEISSPPORIN"/>
</dbReference>
<evidence type="ECO:0000256" key="6">
    <source>
        <dbReference type="ARBA" id="ARBA00022729"/>
    </source>
</evidence>
<dbReference type="SUPFAM" id="SSF56935">
    <property type="entry name" value="Porins"/>
    <property type="match status" value="1"/>
</dbReference>
<dbReference type="PANTHER" id="PTHR34501">
    <property type="entry name" value="PROTEIN YDDL-RELATED"/>
    <property type="match status" value="1"/>
</dbReference>
<dbReference type="CDD" id="cd00342">
    <property type="entry name" value="gram_neg_porins"/>
    <property type="match status" value="1"/>
</dbReference>
<feature type="domain" description="Porin" evidence="12">
    <location>
        <begin position="12"/>
        <end position="354"/>
    </location>
</feature>
<dbReference type="STRING" id="1777144.AWB83_00118"/>
<gene>
    <name evidence="13" type="ORF">AWB83_00118</name>
</gene>
<evidence type="ECO:0000313" key="14">
    <source>
        <dbReference type="Proteomes" id="UP000054978"/>
    </source>
</evidence>
<comment type="subunit">
    <text evidence="2">Homotrimer.</text>
</comment>
<dbReference type="Pfam" id="PF13609">
    <property type="entry name" value="Porin_4"/>
    <property type="match status" value="1"/>
</dbReference>
<keyword evidence="4" id="KW-1134">Transmembrane beta strand</keyword>
<evidence type="ECO:0000256" key="1">
    <source>
        <dbReference type="ARBA" id="ARBA00004571"/>
    </source>
</evidence>
<dbReference type="GO" id="GO:0009279">
    <property type="term" value="C:cell outer membrane"/>
    <property type="evidence" value="ECO:0007669"/>
    <property type="project" value="UniProtKB-SubCell"/>
</dbReference>
<dbReference type="InterPro" id="IPR033900">
    <property type="entry name" value="Gram_neg_porin_domain"/>
</dbReference>
<evidence type="ECO:0000256" key="3">
    <source>
        <dbReference type="ARBA" id="ARBA00022448"/>
    </source>
</evidence>
<organism evidence="13 14">
    <name type="scientific">Caballeronia ptereochthonis</name>
    <dbReference type="NCBI Taxonomy" id="1777144"/>
    <lineage>
        <taxon>Bacteria</taxon>
        <taxon>Pseudomonadati</taxon>
        <taxon>Pseudomonadota</taxon>
        <taxon>Betaproteobacteria</taxon>
        <taxon>Burkholderiales</taxon>
        <taxon>Burkholderiaceae</taxon>
        <taxon>Caballeronia</taxon>
    </lineage>
</organism>
<evidence type="ECO:0000256" key="9">
    <source>
        <dbReference type="ARBA" id="ARBA00023136"/>
    </source>
</evidence>
<evidence type="ECO:0000256" key="4">
    <source>
        <dbReference type="ARBA" id="ARBA00022452"/>
    </source>
</evidence>
<keyword evidence="14" id="KW-1185">Reference proteome</keyword>